<dbReference type="GO" id="GO:0045503">
    <property type="term" value="F:dynein light chain binding"/>
    <property type="evidence" value="ECO:0007669"/>
    <property type="project" value="TreeGrafter"/>
</dbReference>
<name>A0AA86QR99_9EUKA</name>
<keyword evidence="4" id="KW-0677">Repeat</keyword>
<evidence type="ECO:0000256" key="4">
    <source>
        <dbReference type="ARBA" id="ARBA00022737"/>
    </source>
</evidence>
<dbReference type="Proteomes" id="UP001642409">
    <property type="component" value="Unassembled WGS sequence"/>
</dbReference>
<keyword evidence="7" id="KW-1185">Reference proteome</keyword>
<evidence type="ECO:0000313" key="6">
    <source>
        <dbReference type="EMBL" id="CAL6108968.1"/>
    </source>
</evidence>
<dbReference type="PANTHER" id="PTHR12442">
    <property type="entry name" value="DYNEIN INTERMEDIATE CHAIN"/>
    <property type="match status" value="1"/>
</dbReference>
<dbReference type="GO" id="GO:0060294">
    <property type="term" value="P:cilium movement involved in cell motility"/>
    <property type="evidence" value="ECO:0007669"/>
    <property type="project" value="TreeGrafter"/>
</dbReference>
<gene>
    <name evidence="5" type="ORF">HINF_LOCUS50780</name>
    <name evidence="6" type="ORF">HINF_LOCUS75220</name>
</gene>
<evidence type="ECO:0000313" key="5">
    <source>
        <dbReference type="EMBL" id="CAI9963135.1"/>
    </source>
</evidence>
<accession>A0AA86QR99</accession>
<dbReference type="Gene3D" id="2.130.10.10">
    <property type="entry name" value="YVTN repeat-like/Quinoprotein amine dehydrogenase"/>
    <property type="match status" value="1"/>
</dbReference>
<proteinExistence type="predicted"/>
<dbReference type="EMBL" id="CATOUU010000965">
    <property type="protein sequence ID" value="CAI9963135.1"/>
    <property type="molecule type" value="Genomic_DNA"/>
</dbReference>
<dbReference type="GO" id="GO:0045504">
    <property type="term" value="F:dynein heavy chain binding"/>
    <property type="evidence" value="ECO:0007669"/>
    <property type="project" value="TreeGrafter"/>
</dbReference>
<keyword evidence="2" id="KW-0963">Cytoplasm</keyword>
<dbReference type="InterPro" id="IPR050687">
    <property type="entry name" value="Dynein_IC"/>
</dbReference>
<reference evidence="5" key="1">
    <citation type="submission" date="2023-06" db="EMBL/GenBank/DDBJ databases">
        <authorList>
            <person name="Kurt Z."/>
        </authorList>
    </citation>
    <scope>NUCLEOTIDE SEQUENCE</scope>
</reference>
<evidence type="ECO:0000313" key="7">
    <source>
        <dbReference type="Proteomes" id="UP001642409"/>
    </source>
</evidence>
<keyword evidence="3" id="KW-0853">WD repeat</keyword>
<evidence type="ECO:0000256" key="1">
    <source>
        <dbReference type="ARBA" id="ARBA00004496"/>
    </source>
</evidence>
<dbReference type="InterPro" id="IPR015943">
    <property type="entry name" value="WD40/YVTN_repeat-like_dom_sf"/>
</dbReference>
<sequence length="788" mass="89099">MSIPPTAFSRPQQDFKQMVQTTNVDAQDHYTEVHALFEQTQPVECLIESTAVQAVPTTRKRPTQCTVESSAQAQTQYEPQLFSEQKLTDIIQSKEFKSFFDKNTPFLKQALTTNHICDAEFALQLDEEEYDARGQSTLQEIQNLQNQVYSKDKPVTALAYSQYLKLTLIFQAVAPPGFVNQKDKVEDDKLGKYYVLIWNVADNTQPLAFLVAPAAVVSIDVSEYKGHLIIACGTITGQVLIFDLDGVYKHFYDGSQFVYNSKNTTVFQKSLERLGLPPAEFYPSIVTSPLHFHSMPVTDVKFLPQNSQITRSGELQTSASQFGTIYLVSVSPDGYIKLYSLMCFDKDPTRSDLMVLIPFMVIPSAIIFPHVKQIKPLTIQFVNSDVPSSLFIIGDIFGNICHSTWAAAVAGMYALEDEKKKLEKQFIREMNEQTKTNIERLETFSVDKPTKGTLINGFQYFLGGVFHLEFSQAMPNLLMAASSDGVKMWLVERKIHRQTLQYAIRGLVEEQFIFQQNMNSGLEAGFQIVQNLPLNERTYQTKSNAAVESGLIDAQAKQSAYKALVTPPAQFVDMPALFQNLNLSLLNIQHSNQQQQEITIQDLSKRAANMNQAVAYQFEHDYPNYDFHRPVFNFLLKDEQLSAACMSLSVPSVVFLGTDKGIVLVFDLNDRMYEPLIRVVVCQGQAISKMKYIRQAAMQTSGGAVIQQQTEGAYQILPEKKRIKTKDVLIVGDVSGNVHVFEIPRLLRHRRDAPALRNKFRKCLEAGEYIQYRQALRKQSRLEAEAAK</sequence>
<comment type="subcellular location">
    <subcellularLocation>
        <location evidence="1">Cytoplasm</location>
    </subcellularLocation>
</comment>
<dbReference type="InterPro" id="IPR036322">
    <property type="entry name" value="WD40_repeat_dom_sf"/>
</dbReference>
<comment type="caution">
    <text evidence="5">The sequence shown here is derived from an EMBL/GenBank/DDBJ whole genome shotgun (WGS) entry which is preliminary data.</text>
</comment>
<dbReference type="EMBL" id="CAXDID020000660">
    <property type="protein sequence ID" value="CAL6108968.1"/>
    <property type="molecule type" value="Genomic_DNA"/>
</dbReference>
<reference evidence="6 7" key="2">
    <citation type="submission" date="2024-07" db="EMBL/GenBank/DDBJ databases">
        <authorList>
            <person name="Akdeniz Z."/>
        </authorList>
    </citation>
    <scope>NUCLEOTIDE SEQUENCE [LARGE SCALE GENOMIC DNA]</scope>
</reference>
<dbReference type="GO" id="GO:0036156">
    <property type="term" value="C:inner dynein arm"/>
    <property type="evidence" value="ECO:0007669"/>
    <property type="project" value="TreeGrafter"/>
</dbReference>
<evidence type="ECO:0000256" key="2">
    <source>
        <dbReference type="ARBA" id="ARBA00022490"/>
    </source>
</evidence>
<dbReference type="GO" id="GO:0036159">
    <property type="term" value="P:inner dynein arm assembly"/>
    <property type="evidence" value="ECO:0007669"/>
    <property type="project" value="TreeGrafter"/>
</dbReference>
<dbReference type="SMART" id="SM00320">
    <property type="entry name" value="WD40"/>
    <property type="match status" value="3"/>
</dbReference>
<organism evidence="5">
    <name type="scientific">Hexamita inflata</name>
    <dbReference type="NCBI Taxonomy" id="28002"/>
    <lineage>
        <taxon>Eukaryota</taxon>
        <taxon>Metamonada</taxon>
        <taxon>Diplomonadida</taxon>
        <taxon>Hexamitidae</taxon>
        <taxon>Hexamitinae</taxon>
        <taxon>Hexamita</taxon>
    </lineage>
</organism>
<protein>
    <submittedName>
        <fullName evidence="5">Uncharacterized protein</fullName>
    </submittedName>
</protein>
<dbReference type="AlphaFoldDB" id="A0AA86QR99"/>
<dbReference type="SUPFAM" id="SSF50978">
    <property type="entry name" value="WD40 repeat-like"/>
    <property type="match status" value="1"/>
</dbReference>
<dbReference type="PANTHER" id="PTHR12442:SF5">
    <property type="entry name" value="DYNEIN AXONEMAL INTERMEDIATE CHAIN 3"/>
    <property type="match status" value="1"/>
</dbReference>
<evidence type="ECO:0000256" key="3">
    <source>
        <dbReference type="ARBA" id="ARBA00022574"/>
    </source>
</evidence>
<dbReference type="InterPro" id="IPR001680">
    <property type="entry name" value="WD40_rpt"/>
</dbReference>